<dbReference type="PANTHER" id="PTHR48449">
    <property type="entry name" value="DUF1985 DOMAIN-CONTAINING PROTEIN"/>
    <property type="match status" value="1"/>
</dbReference>
<dbReference type="GeneID" id="130511237"/>
<protein>
    <submittedName>
        <fullName evidence="4">Uncharacterized protein LOC130511237</fullName>
    </submittedName>
</protein>
<sequence length="411" mass="46894">MTGKDKPDKRLPPRLFATDQFPTGRLNIYSKPDILPLIQHVLKGTKELQYIKDSCFGKLFELPARQCPVSCKLIHAFLTRQLITEDSHTLWTVFGSDAISFGLPEFGTITGLPCGEFPEGYVTDYEDQSKANKDPDWLKLIGKKKFTTIAELRHRFETDTGMPGWKKLQLALILIVDGVLIAHQQKTRPTLKYVKMVRDVDAFCKHPWGRESFLKTISCMKPPSGFADPVKELVRLLRQETFRLKGFPLALQLLAFQAVPQLQTIIPAPVDTLSISQLKEPHLPLHANINYVDVLRVEAEENLAVTSLIPIQSQAQPGWGVWSAIVDDVRVTYMEDLIAKHHPFKKHLWPGGKKLPKLVYQPPEEEPESKRNHIKPRRTLKKPQSSRKQRRISNYFKRTVPASSTNEQTQL</sequence>
<evidence type="ECO:0000259" key="2">
    <source>
        <dbReference type="Pfam" id="PF09331"/>
    </source>
</evidence>
<feature type="domain" description="DUF1985" evidence="2">
    <location>
        <begin position="78"/>
        <end position="217"/>
    </location>
</feature>
<feature type="compositionally biased region" description="Polar residues" evidence="1">
    <location>
        <begin position="401"/>
        <end position="411"/>
    </location>
</feature>
<proteinExistence type="predicted"/>
<evidence type="ECO:0000313" key="4">
    <source>
        <dbReference type="RefSeq" id="XP_056864122.1"/>
    </source>
</evidence>
<name>A0A9W3DJN5_RAPSA</name>
<dbReference type="KEGG" id="rsz:130511237"/>
<reference evidence="3" key="1">
    <citation type="journal article" date="2019" name="Database">
        <title>The radish genome database (RadishGD): an integrated information resource for radish genomics.</title>
        <authorList>
            <person name="Yu H.J."/>
            <person name="Baek S."/>
            <person name="Lee Y.J."/>
            <person name="Cho A."/>
            <person name="Mun J.H."/>
        </authorList>
    </citation>
    <scope>NUCLEOTIDE SEQUENCE [LARGE SCALE GENOMIC DNA]</scope>
    <source>
        <strain evidence="3">cv. WK10039</strain>
    </source>
</reference>
<dbReference type="AlphaFoldDB" id="A0A9W3DJN5"/>
<dbReference type="Proteomes" id="UP000504610">
    <property type="component" value="Chromosome 4"/>
</dbReference>
<reference evidence="4" key="2">
    <citation type="submission" date="2025-08" db="UniProtKB">
        <authorList>
            <consortium name="RefSeq"/>
        </authorList>
    </citation>
    <scope>IDENTIFICATION</scope>
    <source>
        <tissue evidence="4">Leaf</tissue>
    </source>
</reference>
<dbReference type="InterPro" id="IPR015410">
    <property type="entry name" value="DUF1985"/>
</dbReference>
<evidence type="ECO:0000256" key="1">
    <source>
        <dbReference type="SAM" id="MobiDB-lite"/>
    </source>
</evidence>
<dbReference type="PANTHER" id="PTHR48449:SF1">
    <property type="entry name" value="DUF1985 DOMAIN-CONTAINING PROTEIN"/>
    <property type="match status" value="1"/>
</dbReference>
<dbReference type="Pfam" id="PF09331">
    <property type="entry name" value="DUF1985"/>
    <property type="match status" value="1"/>
</dbReference>
<organism evidence="3 4">
    <name type="scientific">Raphanus sativus</name>
    <name type="common">Radish</name>
    <name type="synonym">Raphanus raphanistrum var. sativus</name>
    <dbReference type="NCBI Taxonomy" id="3726"/>
    <lineage>
        <taxon>Eukaryota</taxon>
        <taxon>Viridiplantae</taxon>
        <taxon>Streptophyta</taxon>
        <taxon>Embryophyta</taxon>
        <taxon>Tracheophyta</taxon>
        <taxon>Spermatophyta</taxon>
        <taxon>Magnoliopsida</taxon>
        <taxon>eudicotyledons</taxon>
        <taxon>Gunneridae</taxon>
        <taxon>Pentapetalae</taxon>
        <taxon>rosids</taxon>
        <taxon>malvids</taxon>
        <taxon>Brassicales</taxon>
        <taxon>Brassicaceae</taxon>
        <taxon>Brassiceae</taxon>
        <taxon>Raphanus</taxon>
    </lineage>
</organism>
<dbReference type="RefSeq" id="XP_056864122.1">
    <property type="nucleotide sequence ID" value="XM_057008142.1"/>
</dbReference>
<feature type="region of interest" description="Disordered" evidence="1">
    <location>
        <begin position="359"/>
        <end position="411"/>
    </location>
</feature>
<keyword evidence="3" id="KW-1185">Reference proteome</keyword>
<accession>A0A9W3DJN5</accession>
<feature type="compositionally biased region" description="Basic residues" evidence="1">
    <location>
        <begin position="372"/>
        <end position="391"/>
    </location>
</feature>
<dbReference type="OrthoDB" id="1110855at2759"/>
<gene>
    <name evidence="4" type="primary">LOC130511237</name>
</gene>
<evidence type="ECO:0000313" key="3">
    <source>
        <dbReference type="Proteomes" id="UP000504610"/>
    </source>
</evidence>